<protein>
    <submittedName>
        <fullName evidence="1">Uncharacterized protein</fullName>
    </submittedName>
</protein>
<name>A0ABR3VCL7_9PEZI</name>
<proteinExistence type="predicted"/>
<accession>A0ABR3VCL7</accession>
<dbReference type="PANTHER" id="PTHR24148">
    <property type="entry name" value="ANKYRIN REPEAT DOMAIN-CONTAINING PROTEIN 39 HOMOLOG-RELATED"/>
    <property type="match status" value="1"/>
</dbReference>
<comment type="caution">
    <text evidence="1">The sequence shown here is derived from an EMBL/GenBank/DDBJ whole genome shotgun (WGS) entry which is preliminary data.</text>
</comment>
<dbReference type="InterPro" id="IPR052895">
    <property type="entry name" value="HetReg/Transcr_Mod"/>
</dbReference>
<dbReference type="Pfam" id="PF26639">
    <property type="entry name" value="Het-6_barrel"/>
    <property type="match status" value="1"/>
</dbReference>
<evidence type="ECO:0000313" key="1">
    <source>
        <dbReference type="EMBL" id="KAL1838938.1"/>
    </source>
</evidence>
<keyword evidence="2" id="KW-1185">Reference proteome</keyword>
<dbReference type="Proteomes" id="UP001586593">
    <property type="component" value="Unassembled WGS sequence"/>
</dbReference>
<dbReference type="PANTHER" id="PTHR24148:SF64">
    <property type="entry name" value="HETEROKARYON INCOMPATIBILITY DOMAIN-CONTAINING PROTEIN"/>
    <property type="match status" value="1"/>
</dbReference>
<sequence>MVRGLARYPTGDDVESVFQRLLVGGARVVVPPAEPAATATGGNDGDDNDGVATMAQLYAAFRRHHMMLPGESTRTGPVGHLPWDETMALAAPYGLSARRAAYGRTLFTTRKGYAGLGPRSTKAGDSVVLLRGGRTAYVLRKGGKKRPGIYTFLGEAYVHGLMRGEGVRGGSDLEDFEIV</sequence>
<gene>
    <name evidence="1" type="ORF">VTK73DRAFT_4195</name>
</gene>
<evidence type="ECO:0000313" key="2">
    <source>
        <dbReference type="Proteomes" id="UP001586593"/>
    </source>
</evidence>
<organism evidence="1 2">
    <name type="scientific">Phialemonium thermophilum</name>
    <dbReference type="NCBI Taxonomy" id="223376"/>
    <lineage>
        <taxon>Eukaryota</taxon>
        <taxon>Fungi</taxon>
        <taxon>Dikarya</taxon>
        <taxon>Ascomycota</taxon>
        <taxon>Pezizomycotina</taxon>
        <taxon>Sordariomycetes</taxon>
        <taxon>Sordariomycetidae</taxon>
        <taxon>Cephalothecales</taxon>
        <taxon>Cephalothecaceae</taxon>
        <taxon>Phialemonium</taxon>
    </lineage>
</organism>
<reference evidence="1 2" key="1">
    <citation type="journal article" date="2024" name="Commun. Biol.">
        <title>Comparative genomic analysis of thermophilic fungi reveals convergent evolutionary adaptations and gene losses.</title>
        <authorList>
            <person name="Steindorff A.S."/>
            <person name="Aguilar-Pontes M.V."/>
            <person name="Robinson A.J."/>
            <person name="Andreopoulos B."/>
            <person name="LaButti K."/>
            <person name="Kuo A."/>
            <person name="Mondo S."/>
            <person name="Riley R."/>
            <person name="Otillar R."/>
            <person name="Haridas S."/>
            <person name="Lipzen A."/>
            <person name="Grimwood J."/>
            <person name="Schmutz J."/>
            <person name="Clum A."/>
            <person name="Reid I.D."/>
            <person name="Moisan M.C."/>
            <person name="Butler G."/>
            <person name="Nguyen T.T.M."/>
            <person name="Dewar K."/>
            <person name="Conant G."/>
            <person name="Drula E."/>
            <person name="Henrissat B."/>
            <person name="Hansel C."/>
            <person name="Singer S."/>
            <person name="Hutchinson M.I."/>
            <person name="de Vries R.P."/>
            <person name="Natvig D.O."/>
            <person name="Powell A.J."/>
            <person name="Tsang A."/>
            <person name="Grigoriev I.V."/>
        </authorList>
    </citation>
    <scope>NUCLEOTIDE SEQUENCE [LARGE SCALE GENOMIC DNA]</scope>
    <source>
        <strain evidence="1 2">ATCC 24622</strain>
    </source>
</reference>
<dbReference type="EMBL" id="JAZHXJ010002405">
    <property type="protein sequence ID" value="KAL1838938.1"/>
    <property type="molecule type" value="Genomic_DNA"/>
</dbReference>